<dbReference type="Ensembl" id="ENSACOT00000006043.1">
    <property type="protein sequence ID" value="ENSACOP00000005834.1"/>
    <property type="gene ID" value="ENSACOG00000004093.1"/>
</dbReference>
<organism evidence="2 3">
    <name type="scientific">Amazona collaria</name>
    <name type="common">yellow-billed parrot</name>
    <dbReference type="NCBI Taxonomy" id="241587"/>
    <lineage>
        <taxon>Eukaryota</taxon>
        <taxon>Metazoa</taxon>
        <taxon>Chordata</taxon>
        <taxon>Craniata</taxon>
        <taxon>Vertebrata</taxon>
        <taxon>Euteleostomi</taxon>
        <taxon>Archelosauria</taxon>
        <taxon>Archosauria</taxon>
        <taxon>Dinosauria</taxon>
        <taxon>Saurischia</taxon>
        <taxon>Theropoda</taxon>
        <taxon>Coelurosauria</taxon>
        <taxon>Aves</taxon>
        <taxon>Neognathae</taxon>
        <taxon>Neoaves</taxon>
        <taxon>Telluraves</taxon>
        <taxon>Australaves</taxon>
        <taxon>Psittaciformes</taxon>
        <taxon>Psittacidae</taxon>
        <taxon>Amazona</taxon>
    </lineage>
</organism>
<keyword evidence="1" id="KW-0472">Membrane</keyword>
<sequence>SAISKEKIESQFNLYGRTASTGAFHSSTAGFLPSLCFGSLLLLIVLITGTGCALSSPSPRRVAALCGLPRLEQPALNLMVYLKQRKNPWDCCRRE</sequence>
<evidence type="ECO:0000313" key="3">
    <source>
        <dbReference type="Proteomes" id="UP000694522"/>
    </source>
</evidence>
<reference evidence="2" key="1">
    <citation type="submission" date="2025-08" db="UniProtKB">
        <authorList>
            <consortium name="Ensembl"/>
        </authorList>
    </citation>
    <scope>IDENTIFICATION</scope>
</reference>
<dbReference type="AlphaFoldDB" id="A0A8B9F7A2"/>
<dbReference type="Proteomes" id="UP000694522">
    <property type="component" value="Unplaced"/>
</dbReference>
<reference evidence="2" key="2">
    <citation type="submission" date="2025-09" db="UniProtKB">
        <authorList>
            <consortium name="Ensembl"/>
        </authorList>
    </citation>
    <scope>IDENTIFICATION</scope>
</reference>
<name>A0A8B9F7A2_9PSIT</name>
<evidence type="ECO:0000256" key="1">
    <source>
        <dbReference type="SAM" id="Phobius"/>
    </source>
</evidence>
<evidence type="ECO:0000313" key="2">
    <source>
        <dbReference type="Ensembl" id="ENSACOP00000005834.1"/>
    </source>
</evidence>
<feature type="transmembrane region" description="Helical" evidence="1">
    <location>
        <begin position="31"/>
        <end position="54"/>
    </location>
</feature>
<accession>A0A8B9F7A2</accession>
<proteinExistence type="predicted"/>
<keyword evidence="3" id="KW-1185">Reference proteome</keyword>
<keyword evidence="1" id="KW-0812">Transmembrane</keyword>
<protein>
    <submittedName>
        <fullName evidence="2">Uncharacterized protein</fullName>
    </submittedName>
</protein>
<keyword evidence="1" id="KW-1133">Transmembrane helix</keyword>